<comment type="caution">
    <text evidence="3">The sequence shown here is derived from an EMBL/GenBank/DDBJ whole genome shotgun (WGS) entry which is preliminary data.</text>
</comment>
<dbReference type="AlphaFoldDB" id="A0A2A4CPJ4"/>
<evidence type="ECO:0000313" key="4">
    <source>
        <dbReference type="Proteomes" id="UP000243507"/>
    </source>
</evidence>
<feature type="region of interest" description="Disordered" evidence="1">
    <location>
        <begin position="1"/>
        <end position="24"/>
    </location>
</feature>
<keyword evidence="3" id="KW-0969">Cilium</keyword>
<keyword evidence="3" id="KW-0966">Cell projection</keyword>
<dbReference type="InterPro" id="IPR001543">
    <property type="entry name" value="FliN-like_C"/>
</dbReference>
<feature type="region of interest" description="Disordered" evidence="1">
    <location>
        <begin position="309"/>
        <end position="354"/>
    </location>
</feature>
<organism evidence="3 4">
    <name type="scientific">Pseudothioclava arenosa</name>
    <dbReference type="NCBI Taxonomy" id="1795308"/>
    <lineage>
        <taxon>Bacteria</taxon>
        <taxon>Pseudomonadati</taxon>
        <taxon>Pseudomonadota</taxon>
        <taxon>Alphaproteobacteria</taxon>
        <taxon>Rhodobacterales</taxon>
        <taxon>Paracoccaceae</taxon>
        <taxon>Pseudothioclava</taxon>
    </lineage>
</organism>
<keyword evidence="4" id="KW-1185">Reference proteome</keyword>
<dbReference type="SUPFAM" id="SSF101801">
    <property type="entry name" value="Surface presentation of antigens (SPOA)"/>
    <property type="match status" value="1"/>
</dbReference>
<gene>
    <name evidence="3" type="ORF">CLN94_05165</name>
</gene>
<reference evidence="3 4" key="1">
    <citation type="submission" date="2017-09" db="EMBL/GenBank/DDBJ databases">
        <title>A multilocus sequence analysis scheme for characterization of bacteria in the genus Thioclava.</title>
        <authorList>
            <person name="Liu Y."/>
            <person name="Shao Z."/>
        </authorList>
    </citation>
    <scope>NUCLEOTIDE SEQUENCE [LARGE SCALE GENOMIC DNA]</scope>
    <source>
        <strain evidence="3 4">CAU 1312</strain>
    </source>
</reference>
<evidence type="ECO:0000259" key="2">
    <source>
        <dbReference type="Pfam" id="PF01052"/>
    </source>
</evidence>
<feature type="domain" description="Flagellar motor switch protein FliN-like C-terminal" evidence="2">
    <location>
        <begin position="237"/>
        <end position="305"/>
    </location>
</feature>
<keyword evidence="3" id="KW-0282">Flagellum</keyword>
<evidence type="ECO:0000256" key="1">
    <source>
        <dbReference type="SAM" id="MobiDB-lite"/>
    </source>
</evidence>
<protein>
    <submittedName>
        <fullName evidence="3">Flagellar switch protein FliM</fullName>
    </submittedName>
</protein>
<dbReference type="Proteomes" id="UP000243507">
    <property type="component" value="Unassembled WGS sequence"/>
</dbReference>
<dbReference type="RefSeq" id="WP_096431850.1">
    <property type="nucleotide sequence ID" value="NZ_NTJD01000003.1"/>
</dbReference>
<dbReference type="OrthoDB" id="7824563at2"/>
<evidence type="ECO:0000313" key="3">
    <source>
        <dbReference type="EMBL" id="PCD77161.1"/>
    </source>
</evidence>
<dbReference type="EMBL" id="NTJD01000003">
    <property type="protein sequence ID" value="PCD77161.1"/>
    <property type="molecule type" value="Genomic_DNA"/>
</dbReference>
<sequence>MAEQNGNTVVRRKAEAGKLAPDAAPMTAERAIGQALARVAQDQLELPLHVHALKEARMTLADLPELFQDLSLYTLLEGPKEGLGLMVLPPDTLAALIEMQTMGRLSTTPPAPRRPTRIDAAMAADFVDGVLAEIEAQLAEHDAITWAGGFRYGSYLDDPRPIGLMFEDISYRVWTIEMGFGPGGDRAGRLIWAVPATGRGARPRPAAAPEASEITALASEFGADEAELWHAQMEAVVKGAPAELLAVLQRVQLPLQAVMSFRPGLEIPLSAACLEQVRVEGGGRRLLSFARLGQQNGARALRLRDREAEPAAVNRGRRRDDTDWSRAGQSPFPAMDPAEVPELGTLSGLGAPEAQAYDLPGNLAMAAPMEGLALDGFDPATLDPEALKTGSDR</sequence>
<name>A0A2A4CPJ4_9RHOB</name>
<dbReference type="InterPro" id="IPR036429">
    <property type="entry name" value="SpoA-like_sf"/>
</dbReference>
<dbReference type="Pfam" id="PF01052">
    <property type="entry name" value="FliMN_C"/>
    <property type="match status" value="1"/>
</dbReference>
<proteinExistence type="predicted"/>
<accession>A0A2A4CPJ4</accession>
<feature type="region of interest" description="Disordered" evidence="1">
    <location>
        <begin position="374"/>
        <end position="393"/>
    </location>
</feature>